<proteinExistence type="predicted"/>
<keyword evidence="8" id="KW-1185">Reference proteome</keyword>
<protein>
    <submittedName>
        <fullName evidence="7">Pericentrin</fullName>
    </submittedName>
</protein>
<evidence type="ECO:0000256" key="4">
    <source>
        <dbReference type="ARBA" id="ARBA00023212"/>
    </source>
</evidence>
<gene>
    <name evidence="7" type="ORF">D5F01_LYC11806</name>
</gene>
<evidence type="ECO:0000313" key="7">
    <source>
        <dbReference type="EMBL" id="KAE8290090.1"/>
    </source>
</evidence>
<reference evidence="7 8" key="1">
    <citation type="submission" date="2019-07" db="EMBL/GenBank/DDBJ databases">
        <title>Chromosome genome assembly for large yellow croaker.</title>
        <authorList>
            <person name="Xiao S."/>
        </authorList>
    </citation>
    <scope>NUCLEOTIDE SEQUENCE [LARGE SCALE GENOMIC DNA]</scope>
    <source>
        <strain evidence="7">JMULYC20181020</strain>
        <tissue evidence="7">Muscle</tissue>
    </source>
</reference>
<feature type="coiled-coil region" evidence="5">
    <location>
        <begin position="630"/>
        <end position="775"/>
    </location>
</feature>
<dbReference type="InterPro" id="IPR028745">
    <property type="entry name" value="AKAP9/Pericentrin"/>
</dbReference>
<dbReference type="GO" id="GO:0005813">
    <property type="term" value="C:centrosome"/>
    <property type="evidence" value="ECO:0007669"/>
    <property type="project" value="UniProtKB-SubCell"/>
</dbReference>
<organism evidence="7 8">
    <name type="scientific">Larimichthys crocea</name>
    <name type="common">Large yellow croaker</name>
    <name type="synonym">Pseudosciaena crocea</name>
    <dbReference type="NCBI Taxonomy" id="215358"/>
    <lineage>
        <taxon>Eukaryota</taxon>
        <taxon>Metazoa</taxon>
        <taxon>Chordata</taxon>
        <taxon>Craniata</taxon>
        <taxon>Vertebrata</taxon>
        <taxon>Euteleostomi</taxon>
        <taxon>Actinopterygii</taxon>
        <taxon>Neopterygii</taxon>
        <taxon>Teleostei</taxon>
        <taxon>Neoteleostei</taxon>
        <taxon>Acanthomorphata</taxon>
        <taxon>Eupercaria</taxon>
        <taxon>Sciaenidae</taxon>
        <taxon>Larimichthys</taxon>
    </lineage>
</organism>
<evidence type="ECO:0000256" key="3">
    <source>
        <dbReference type="ARBA" id="ARBA00023054"/>
    </source>
</evidence>
<name>A0A6G0IF75_LARCR</name>
<dbReference type="PANTHER" id="PTHR44981">
    <property type="entry name" value="PERICENTRIN-LIKE PROTEIN, ISOFORM F"/>
    <property type="match status" value="1"/>
</dbReference>
<feature type="compositionally biased region" description="Basic and acidic residues" evidence="6">
    <location>
        <begin position="867"/>
        <end position="879"/>
    </location>
</feature>
<dbReference type="AlphaFoldDB" id="A0A6G0IF75"/>
<evidence type="ECO:0000256" key="1">
    <source>
        <dbReference type="ARBA" id="ARBA00004300"/>
    </source>
</evidence>
<comment type="caution">
    <text evidence="7">The sequence shown here is derived from an EMBL/GenBank/DDBJ whole genome shotgun (WGS) entry which is preliminary data.</text>
</comment>
<keyword evidence="4" id="KW-0206">Cytoskeleton</keyword>
<accession>A0A6G0IF75</accession>
<keyword evidence="2" id="KW-0963">Cytoplasm</keyword>
<dbReference type="GO" id="GO:0060090">
    <property type="term" value="F:molecular adaptor activity"/>
    <property type="evidence" value="ECO:0007669"/>
    <property type="project" value="InterPro"/>
</dbReference>
<feature type="coiled-coil region" evidence="5">
    <location>
        <begin position="366"/>
        <end position="424"/>
    </location>
</feature>
<evidence type="ECO:0000256" key="6">
    <source>
        <dbReference type="SAM" id="MobiDB-lite"/>
    </source>
</evidence>
<feature type="compositionally biased region" description="Basic and acidic residues" evidence="6">
    <location>
        <begin position="804"/>
        <end position="817"/>
    </location>
</feature>
<sequence length="879" mass="101117">MKVLELEQQHSTALQELSHTYAADKEQLIEQHQLQLQELRSVSARELEACRREREEESSRQRQHFMEEVELLKVQSEERLQDRINQLKTEFEEQKQAELENLRRSFTSEQEEKERSYTGKMSQLTAQLQQLDAVVAQLRAEVGCLQGELNGKRAEMETLDTLLQRRERESQEGGNLLKMLTDDLQTAKDERRKLDQANEKLRKVLIEMIRGTIATEELIGQKISARAKTSEQTNHRRSSAGNKDAQESGISVADLSSDDLELTHQLCESLLVSDTQLNPGGEEAALSACNRLRHTVDTLLELLNQANTQLEQTHHVHLSLEEKFSQGREDSAHLLDQHKLLLEQLDQEARLKSQLQLELHKAEGLLDGYVAEKAILEESLQQKEAQEERLVEELEGLKAKLHQLQGLNKELDSLRVKHHELSEEHALLLRQKEHLSAGLGEREKALLAETERLAQDRLDLQRQAEKDHSTFQRVQALEKQLKHDRQFIEEQAVEREHERDEFQQEIRRLEAQLRQTASVDSKGHRFEDLVLQVDSLQAIIKDKTEDHASLLAANQQAQRDLAERNEEIDKLAGRIRELEQALPTAARATDLSDKQALEQQQLSNRLQISALQSKLDETRHCYHDNTRDPTQELRDALDTAQQSLHGKEQEVELELLTNQNAAHVNELQEQIAALKENVSALTILKEESEVEDPEEETLPSALLQEKNHEIDHLNNEIQRLEQELENAADNKVLEAELEDLRSQVEHLQSEIGRVREDKQEEEERLHEVISTLQAELATLGPNLHEVSDSQDGDSINPSPAPSPEPRHYTIQEQERRGGPNSLKQELSLTHSASSRSIRSRLKALQNQLERRWRRKKDWSDYCSPRRQSTEDTGRSSERG</sequence>
<dbReference type="PANTHER" id="PTHR44981:SF3">
    <property type="entry name" value="PERICENTRIN"/>
    <property type="match status" value="1"/>
</dbReference>
<feature type="coiled-coil region" evidence="5">
    <location>
        <begin position="485"/>
        <end position="581"/>
    </location>
</feature>
<evidence type="ECO:0000256" key="2">
    <source>
        <dbReference type="ARBA" id="ARBA00022490"/>
    </source>
</evidence>
<keyword evidence="3 5" id="KW-0175">Coiled coil</keyword>
<feature type="region of interest" description="Disordered" evidence="6">
    <location>
        <begin position="783"/>
        <end position="879"/>
    </location>
</feature>
<feature type="coiled-coil region" evidence="5">
    <location>
        <begin position="77"/>
        <end position="207"/>
    </location>
</feature>
<comment type="subcellular location">
    <subcellularLocation>
        <location evidence="1">Cytoplasm</location>
        <location evidence="1">Cytoskeleton</location>
        <location evidence="1">Microtubule organizing center</location>
        <location evidence="1">Centrosome</location>
    </subcellularLocation>
</comment>
<dbReference type="Proteomes" id="UP000424527">
    <property type="component" value="Unassembled WGS sequence"/>
</dbReference>
<feature type="region of interest" description="Disordered" evidence="6">
    <location>
        <begin position="225"/>
        <end position="249"/>
    </location>
</feature>
<dbReference type="GO" id="GO:0007165">
    <property type="term" value="P:signal transduction"/>
    <property type="evidence" value="ECO:0007669"/>
    <property type="project" value="InterPro"/>
</dbReference>
<dbReference type="EMBL" id="REGW02000011">
    <property type="protein sequence ID" value="KAE8290090.1"/>
    <property type="molecule type" value="Genomic_DNA"/>
</dbReference>
<feature type="compositionally biased region" description="Polar residues" evidence="6">
    <location>
        <begin position="821"/>
        <end position="836"/>
    </location>
</feature>
<evidence type="ECO:0000256" key="5">
    <source>
        <dbReference type="SAM" id="Coils"/>
    </source>
</evidence>
<evidence type="ECO:0000313" key="8">
    <source>
        <dbReference type="Proteomes" id="UP000424527"/>
    </source>
</evidence>